<dbReference type="STRING" id="1214101.BN159_4820"/>
<accession>K4R936</accession>
<dbReference type="eggNOG" id="ENOG503443D">
    <property type="taxonomic scope" value="Bacteria"/>
</dbReference>
<proteinExistence type="predicted"/>
<dbReference type="EMBL" id="HE971709">
    <property type="protein sequence ID" value="CCK29199.1"/>
    <property type="molecule type" value="Genomic_DNA"/>
</dbReference>
<evidence type="ECO:0000313" key="1">
    <source>
        <dbReference type="EMBL" id="CCK29199.1"/>
    </source>
</evidence>
<dbReference type="KEGG" id="sdv:BN159_4820"/>
<keyword evidence="2" id="KW-1185">Reference proteome</keyword>
<name>K4R936_STRDJ</name>
<evidence type="ECO:0000313" key="2">
    <source>
        <dbReference type="Proteomes" id="UP000008043"/>
    </source>
</evidence>
<dbReference type="Proteomes" id="UP000008043">
    <property type="component" value="Chromosome"/>
</dbReference>
<sequence>MTLTFPLSVYPPFTPWDETAPPRCDMPRRKLPAMHDDLRLLDLLHTLDRLAGPDHLEFPDGYDRAPVRARALRLAAALGPECLLDDAVQDASFGFTVSGPGFGVRLSNYGDLAAFTAPTPDAQAEAVLSGLGYDVVPPHLLRRPYDGVTRLPDHVPGATWWTRFFDYL</sequence>
<protein>
    <submittedName>
        <fullName evidence="1">Uncharacterized protein</fullName>
    </submittedName>
</protein>
<dbReference type="HOGENOM" id="CLU_119376_0_0_11"/>
<organism evidence="1 2">
    <name type="scientific">Streptomyces davaonensis (strain DSM 101723 / JCM 4913 / KCC S-0913 / 768)</name>
    <dbReference type="NCBI Taxonomy" id="1214101"/>
    <lineage>
        <taxon>Bacteria</taxon>
        <taxon>Bacillati</taxon>
        <taxon>Actinomycetota</taxon>
        <taxon>Actinomycetes</taxon>
        <taxon>Kitasatosporales</taxon>
        <taxon>Streptomycetaceae</taxon>
        <taxon>Streptomyces</taxon>
    </lineage>
</organism>
<gene>
    <name evidence="1" type="ORF">BN159_4820</name>
</gene>
<reference evidence="1 2" key="1">
    <citation type="journal article" date="2012" name="J. Bacteriol.">
        <title>Genome sequence of the bacterium Streptomyces davawensis JCM 4913 and heterologous production of the unique antibiotic roseoflavin.</title>
        <authorList>
            <person name="Jankowitsch F."/>
            <person name="Schwarz J."/>
            <person name="Ruckert C."/>
            <person name="Gust B."/>
            <person name="Szczepanowski R."/>
            <person name="Blom J."/>
            <person name="Pelzer S."/>
            <person name="Kalinowski J."/>
            <person name="Mack M."/>
        </authorList>
    </citation>
    <scope>NUCLEOTIDE SEQUENCE [LARGE SCALE GENOMIC DNA]</scope>
    <source>
        <strain evidence="2">DSM 101723 / JCM 4913 / KCC S-0913 / 768</strain>
    </source>
</reference>
<dbReference type="PATRIC" id="fig|1214101.3.peg.4885"/>
<dbReference type="AlphaFoldDB" id="K4R936"/>